<proteinExistence type="predicted"/>
<dbReference type="EMBL" id="LJCQ01000454">
    <property type="protein sequence ID" value="KPV43004.1"/>
    <property type="molecule type" value="Genomic_DNA"/>
</dbReference>
<evidence type="ECO:0000313" key="2">
    <source>
        <dbReference type="EMBL" id="KPV43004.1"/>
    </source>
</evidence>
<reference evidence="2 3" key="1">
    <citation type="submission" date="2015-09" db="EMBL/GenBank/DDBJ databases">
        <title>Draft genome sequence of Acidiplasma aeolicum DSM 18409.</title>
        <authorList>
            <person name="Hemp J."/>
        </authorList>
    </citation>
    <scope>NUCLEOTIDE SEQUENCE [LARGE SCALE GENOMIC DNA]</scope>
    <source>
        <strain evidence="2 3">V</strain>
    </source>
</reference>
<dbReference type="Pfam" id="PF01814">
    <property type="entry name" value="Hemerythrin"/>
    <property type="match status" value="1"/>
</dbReference>
<sequence>MMDLAELLMVDHSSIRIIADNNLLQNTAAELIDFNKFLLNIHVNIEESIVFPLLKENNKEISKLIDRLTADHKLIETLFNNLYKWKVNDDPLFSVRLPLFYKTLKDHNSLEESDVFPYWRNIDNDGRNTAMKNAHEIIESNDISNYIKETGISEKMLKYIFI</sequence>
<dbReference type="AlphaFoldDB" id="A0A0P9CTL7"/>
<gene>
    <name evidence="2" type="ORF">SE19_09105</name>
</gene>
<feature type="domain" description="Hemerythrin-like" evidence="1">
    <location>
        <begin position="5"/>
        <end position="118"/>
    </location>
</feature>
<dbReference type="Proteomes" id="UP000050515">
    <property type="component" value="Unassembled WGS sequence"/>
</dbReference>
<dbReference type="Gene3D" id="1.20.120.520">
    <property type="entry name" value="nmb1532 protein domain like"/>
    <property type="match status" value="1"/>
</dbReference>
<feature type="non-terminal residue" evidence="2">
    <location>
        <position position="162"/>
    </location>
</feature>
<dbReference type="CDD" id="cd12108">
    <property type="entry name" value="Hr-like"/>
    <property type="match status" value="1"/>
</dbReference>
<accession>A0A0P9CTL7</accession>
<evidence type="ECO:0000259" key="1">
    <source>
        <dbReference type="Pfam" id="PF01814"/>
    </source>
</evidence>
<evidence type="ECO:0000313" key="3">
    <source>
        <dbReference type="Proteomes" id="UP000050515"/>
    </source>
</evidence>
<name>A0A0P9CTL7_9ARCH</name>
<dbReference type="InterPro" id="IPR012312">
    <property type="entry name" value="Hemerythrin-like"/>
</dbReference>
<organism evidence="2 3">
    <name type="scientific">Acidiplasma aeolicum</name>
    <dbReference type="NCBI Taxonomy" id="507754"/>
    <lineage>
        <taxon>Archaea</taxon>
        <taxon>Methanobacteriati</taxon>
        <taxon>Thermoplasmatota</taxon>
        <taxon>Thermoplasmata</taxon>
        <taxon>Thermoplasmatales</taxon>
        <taxon>Ferroplasmaceae</taxon>
        <taxon>Acidiplasma</taxon>
    </lineage>
</organism>
<comment type="caution">
    <text evidence="2">The sequence shown here is derived from an EMBL/GenBank/DDBJ whole genome shotgun (WGS) entry which is preliminary data.</text>
</comment>
<protein>
    <recommendedName>
        <fullName evidence="1">Hemerythrin-like domain-containing protein</fullName>
    </recommendedName>
</protein>